<dbReference type="PANTHER" id="PTHR44591:SF3">
    <property type="entry name" value="RESPONSE REGULATORY DOMAIN-CONTAINING PROTEIN"/>
    <property type="match status" value="1"/>
</dbReference>
<evidence type="ECO:0000313" key="4">
    <source>
        <dbReference type="EMBL" id="MBC3872831.1"/>
    </source>
</evidence>
<gene>
    <name evidence="4" type="ORF">H8K55_04460</name>
</gene>
<feature type="domain" description="Response regulatory" evidence="3">
    <location>
        <begin position="9"/>
        <end position="124"/>
    </location>
</feature>
<sequence>MTSELPPKKLLIVDDSKVSRMIIRARVLAIYPHWEILEASNGPEGIASAKEHLPNFCTMDINMPGMLGTEAAEIILQEIPQVRVVIFSANIQESFQDRASAMGAIFVAKPITEKSIAEALNYFMG</sequence>
<evidence type="ECO:0000313" key="5">
    <source>
        <dbReference type="Proteomes" id="UP000624279"/>
    </source>
</evidence>
<keyword evidence="1 2" id="KW-0597">Phosphoprotein</keyword>
<keyword evidence="5" id="KW-1185">Reference proteome</keyword>
<reference evidence="4 5" key="1">
    <citation type="submission" date="2020-08" db="EMBL/GenBank/DDBJ databases">
        <title>Novel species isolated from subtropical streams in China.</title>
        <authorList>
            <person name="Lu H."/>
        </authorList>
    </citation>
    <scope>NUCLEOTIDE SEQUENCE [LARGE SCALE GENOMIC DNA]</scope>
    <source>
        <strain evidence="4 5">LX15W</strain>
    </source>
</reference>
<dbReference type="InterPro" id="IPR011006">
    <property type="entry name" value="CheY-like_superfamily"/>
</dbReference>
<organism evidence="4 5">
    <name type="scientific">Undibacterium flavidum</name>
    <dbReference type="NCBI Taxonomy" id="2762297"/>
    <lineage>
        <taxon>Bacteria</taxon>
        <taxon>Pseudomonadati</taxon>
        <taxon>Pseudomonadota</taxon>
        <taxon>Betaproteobacteria</taxon>
        <taxon>Burkholderiales</taxon>
        <taxon>Oxalobacteraceae</taxon>
        <taxon>Undibacterium</taxon>
    </lineage>
</organism>
<evidence type="ECO:0000256" key="1">
    <source>
        <dbReference type="ARBA" id="ARBA00022553"/>
    </source>
</evidence>
<dbReference type="InterPro" id="IPR001789">
    <property type="entry name" value="Sig_transdc_resp-reg_receiver"/>
</dbReference>
<dbReference type="SUPFAM" id="SSF52172">
    <property type="entry name" value="CheY-like"/>
    <property type="match status" value="1"/>
</dbReference>
<dbReference type="InterPro" id="IPR050595">
    <property type="entry name" value="Bact_response_regulator"/>
</dbReference>
<comment type="caution">
    <text evidence="4">The sequence shown here is derived from an EMBL/GenBank/DDBJ whole genome shotgun (WGS) entry which is preliminary data.</text>
</comment>
<dbReference type="PANTHER" id="PTHR44591">
    <property type="entry name" value="STRESS RESPONSE REGULATOR PROTEIN 1"/>
    <property type="match status" value="1"/>
</dbReference>
<feature type="modified residue" description="4-aspartylphosphate" evidence="2">
    <location>
        <position position="60"/>
    </location>
</feature>
<evidence type="ECO:0000259" key="3">
    <source>
        <dbReference type="PROSITE" id="PS50110"/>
    </source>
</evidence>
<accession>A0ABR6Y878</accession>
<dbReference type="Proteomes" id="UP000624279">
    <property type="component" value="Unassembled WGS sequence"/>
</dbReference>
<protein>
    <submittedName>
        <fullName evidence="4">Response regulator</fullName>
    </submittedName>
</protein>
<proteinExistence type="predicted"/>
<name>A0ABR6Y878_9BURK</name>
<dbReference type="SMART" id="SM00448">
    <property type="entry name" value="REC"/>
    <property type="match status" value="1"/>
</dbReference>
<dbReference type="PROSITE" id="PS50110">
    <property type="entry name" value="RESPONSE_REGULATORY"/>
    <property type="match status" value="1"/>
</dbReference>
<evidence type="ECO:0000256" key="2">
    <source>
        <dbReference type="PROSITE-ProRule" id="PRU00169"/>
    </source>
</evidence>
<dbReference type="Pfam" id="PF00072">
    <property type="entry name" value="Response_reg"/>
    <property type="match status" value="1"/>
</dbReference>
<dbReference type="EMBL" id="JACOGA010000003">
    <property type="protein sequence ID" value="MBC3872831.1"/>
    <property type="molecule type" value="Genomic_DNA"/>
</dbReference>
<dbReference type="Gene3D" id="3.40.50.2300">
    <property type="match status" value="1"/>
</dbReference>